<comment type="caution">
    <text evidence="2">The sequence shown here is derived from an EMBL/GenBank/DDBJ whole genome shotgun (WGS) entry which is preliminary data.</text>
</comment>
<protein>
    <recommendedName>
        <fullName evidence="4">Pherophorin domain-containing protein</fullName>
    </recommendedName>
</protein>
<feature type="signal peptide" evidence="1">
    <location>
        <begin position="1"/>
        <end position="31"/>
    </location>
</feature>
<feature type="chain" id="PRO_5045435224" description="Pherophorin domain-containing protein" evidence="1">
    <location>
        <begin position="32"/>
        <end position="189"/>
    </location>
</feature>
<evidence type="ECO:0000256" key="1">
    <source>
        <dbReference type="SAM" id="SignalP"/>
    </source>
</evidence>
<reference evidence="2 3" key="1">
    <citation type="journal article" date="2023" name="IScience">
        <title>Expanded male sex-determining region conserved during the evolution of homothallism in the green alga Volvox.</title>
        <authorList>
            <person name="Yamamoto K."/>
            <person name="Matsuzaki R."/>
            <person name="Mahakham W."/>
            <person name="Heman W."/>
            <person name="Sekimoto H."/>
            <person name="Kawachi M."/>
            <person name="Minakuchi Y."/>
            <person name="Toyoda A."/>
            <person name="Nozaki H."/>
        </authorList>
    </citation>
    <scope>NUCLEOTIDE SEQUENCE [LARGE SCALE GENOMIC DNA]</scope>
    <source>
        <strain evidence="2 3">NIES-4468</strain>
    </source>
</reference>
<dbReference type="Proteomes" id="UP001165090">
    <property type="component" value="Unassembled WGS sequence"/>
</dbReference>
<keyword evidence="1" id="KW-0732">Signal</keyword>
<evidence type="ECO:0008006" key="4">
    <source>
        <dbReference type="Google" id="ProtNLM"/>
    </source>
</evidence>
<gene>
    <name evidence="2" type="ORF">VaNZ11_004521</name>
</gene>
<accession>A0ABQ5RXG6</accession>
<proteinExistence type="predicted"/>
<dbReference type="EMBL" id="BSDZ01000011">
    <property type="protein sequence ID" value="GLI61958.1"/>
    <property type="molecule type" value="Genomic_DNA"/>
</dbReference>
<name>A0ABQ5RXG6_9CHLO</name>
<evidence type="ECO:0000313" key="3">
    <source>
        <dbReference type="Proteomes" id="UP001165090"/>
    </source>
</evidence>
<organism evidence="2 3">
    <name type="scientific">Volvox africanus</name>
    <dbReference type="NCBI Taxonomy" id="51714"/>
    <lineage>
        <taxon>Eukaryota</taxon>
        <taxon>Viridiplantae</taxon>
        <taxon>Chlorophyta</taxon>
        <taxon>core chlorophytes</taxon>
        <taxon>Chlorophyceae</taxon>
        <taxon>CS clade</taxon>
        <taxon>Chlamydomonadales</taxon>
        <taxon>Volvocaceae</taxon>
        <taxon>Volvox</taxon>
    </lineage>
</organism>
<sequence length="189" mass="21075">MRMRNSSPLVYWCRYGVVWALLHLMAGTANTSMFPDRYARGTCSLRKELEENCQIKSKLGVNQTSGSFQGLLMEFGETDCVVSIEQCYPNTCYSFRDLTSQLPSGFLQLGSNGFVKSFQIISGGKSANFTKDGVSFFATSSKVLVRYSTVSCQEFYRYHGKIPLQKCNVPIEAITTIKAMRTPNALSCS</sequence>
<evidence type="ECO:0000313" key="2">
    <source>
        <dbReference type="EMBL" id="GLI61958.1"/>
    </source>
</evidence>
<keyword evidence="3" id="KW-1185">Reference proteome</keyword>